<dbReference type="RefSeq" id="WP_225698846.1">
    <property type="nucleotide sequence ID" value="NZ_JAIXNE010000005.1"/>
</dbReference>
<evidence type="ECO:0000256" key="1">
    <source>
        <dbReference type="SAM" id="SignalP"/>
    </source>
</evidence>
<feature type="chain" id="PRO_5040872652" evidence="1">
    <location>
        <begin position="20"/>
        <end position="242"/>
    </location>
</feature>
<keyword evidence="1" id="KW-0732">Signal</keyword>
<dbReference type="Pfam" id="PF13568">
    <property type="entry name" value="OMP_b-brl_2"/>
    <property type="match status" value="1"/>
</dbReference>
<proteinExistence type="predicted"/>
<dbReference type="EMBL" id="JAIXNE010000005">
    <property type="protein sequence ID" value="MCA6077984.1"/>
    <property type="molecule type" value="Genomic_DNA"/>
</dbReference>
<gene>
    <name evidence="3" type="ORF">LDX50_24130</name>
</gene>
<evidence type="ECO:0000313" key="3">
    <source>
        <dbReference type="EMBL" id="MCA6077984.1"/>
    </source>
</evidence>
<comment type="caution">
    <text evidence="3">The sequence shown here is derived from an EMBL/GenBank/DDBJ whole genome shotgun (WGS) entry which is preliminary data.</text>
</comment>
<dbReference type="AlphaFoldDB" id="A0A9X1HWY2"/>
<accession>A0A9X1HWY2</accession>
<feature type="domain" description="Outer membrane protein beta-barrel" evidence="2">
    <location>
        <begin position="35"/>
        <end position="220"/>
    </location>
</feature>
<organism evidence="3 4">
    <name type="scientific">Fulvivirga sedimenti</name>
    <dbReference type="NCBI Taxonomy" id="2879465"/>
    <lineage>
        <taxon>Bacteria</taxon>
        <taxon>Pseudomonadati</taxon>
        <taxon>Bacteroidota</taxon>
        <taxon>Cytophagia</taxon>
        <taxon>Cytophagales</taxon>
        <taxon>Fulvivirgaceae</taxon>
        <taxon>Fulvivirga</taxon>
    </lineage>
</organism>
<dbReference type="Proteomes" id="UP001139409">
    <property type="component" value="Unassembled WGS sequence"/>
</dbReference>
<reference evidence="3" key="1">
    <citation type="submission" date="2021-09" db="EMBL/GenBank/DDBJ databases">
        <title>Fulvivirga sp. isolated from coastal sediment.</title>
        <authorList>
            <person name="Yu H."/>
        </authorList>
    </citation>
    <scope>NUCLEOTIDE SEQUENCE</scope>
    <source>
        <strain evidence="3">1062</strain>
    </source>
</reference>
<evidence type="ECO:0000259" key="2">
    <source>
        <dbReference type="Pfam" id="PF13568"/>
    </source>
</evidence>
<sequence>MIRSILALIFIFSLSASFATDTDPLYKMAPVSVRQAQARPDLPGNLKVELGWNFLQNEPAPMAINSFGSRTINVSYSYELPIGKFGLYFVPGIGVGMDRYKFDADFTLSQNANGDVSFTDIAELDPKKSHLITNYVDIPLEFRFYSNPGDRKRSFNISFGGKFGFLFESQTKLKYDDGSEMVKVKNKKSYGLNPFRYGLTGRIGYGGFNFFGYYSLSELFENGPNGTADTSNFTIGLSVNLF</sequence>
<feature type="signal peptide" evidence="1">
    <location>
        <begin position="1"/>
        <end position="19"/>
    </location>
</feature>
<dbReference type="InterPro" id="IPR025665">
    <property type="entry name" value="Beta-barrel_OMP_2"/>
</dbReference>
<protein>
    <submittedName>
        <fullName evidence="3">PorT family protein</fullName>
    </submittedName>
</protein>
<keyword evidence="4" id="KW-1185">Reference proteome</keyword>
<evidence type="ECO:0000313" key="4">
    <source>
        <dbReference type="Proteomes" id="UP001139409"/>
    </source>
</evidence>
<name>A0A9X1HWY2_9BACT</name>